<keyword evidence="4" id="KW-1185">Reference proteome</keyword>
<dbReference type="AlphaFoldDB" id="A0AA40DE74"/>
<dbReference type="Proteomes" id="UP001174997">
    <property type="component" value="Unassembled WGS sequence"/>
</dbReference>
<sequence>MASESEAMLVTDYISAVCSAIAAVIALVTVITVIVAVRQLLTEHRAFSSGLSREALGDWHENVRSRRLLGLQQEIHTPTISVPLLLQANWKSEFVFPGVPVSTAGDVKTEPEKGLIKASWVNFISALGIQPGHRQLYQMSAQPDLANGIVPMRWEGKTLVAICSLLGFQSYEQKPNFREPMKLPMQWLGPLGWLQFREGLNGCVVEFRSRARIDDQIDKDIHSFFEKSEHRGGNNIFVGRLWRSINGMAMGDEKALYLGGTDDQAEMRAKRLGAGGNSEQPEPANRLPGFDHLMNGEYGIPGEKSDLSTASTAAGTPGNLHAPPIPDAGLKKREDDDLFEDFMKAPSKEYIAKTLRNADTPRGKRKSDLEDELDSELGGLQDMLRRMHEKRLGKMEVFVRCQGLLSTVFQGEFANSRGLSIKDCEEYSRAYMDYEEINQEKTPHRMGDLFMDETLLGHMRKAMSFIKPDGYYFTPTRSLASDLAEVYRHVKRVCDDLKNDEAVFPKLKSEDDWPKTCQSREYLHYAMVLCNNLQYIRQHRRAHFTIGDMGLMRKASEYLPKEADLVWAMLISPELFRDLERAFNRTAEKYKATGGWDFLEVDVRCSKSVLDCTDLMKSCGVSRDEDVKYATASSTPPTAADPMNYRVPLCSDSTYKGYQLLGSFLDVMITYYWIEKRWITDVEYYDHVIPQTITMC</sequence>
<evidence type="ECO:0000313" key="4">
    <source>
        <dbReference type="Proteomes" id="UP001174997"/>
    </source>
</evidence>
<keyword evidence="2" id="KW-1133">Transmembrane helix</keyword>
<feature type="region of interest" description="Disordered" evidence="1">
    <location>
        <begin position="299"/>
        <end position="332"/>
    </location>
</feature>
<keyword evidence="2" id="KW-0812">Transmembrane</keyword>
<reference evidence="3" key="1">
    <citation type="submission" date="2023-06" db="EMBL/GenBank/DDBJ databases">
        <title>Genome-scale phylogeny and comparative genomics of the fungal order Sordariales.</title>
        <authorList>
            <consortium name="Lawrence Berkeley National Laboratory"/>
            <person name="Hensen N."/>
            <person name="Bonometti L."/>
            <person name="Westerberg I."/>
            <person name="Brannstrom I.O."/>
            <person name="Guillou S."/>
            <person name="Cros-Aarteil S."/>
            <person name="Calhoun S."/>
            <person name="Haridas S."/>
            <person name="Kuo A."/>
            <person name="Mondo S."/>
            <person name="Pangilinan J."/>
            <person name="Riley R."/>
            <person name="Labutti K."/>
            <person name="Andreopoulos B."/>
            <person name="Lipzen A."/>
            <person name="Chen C."/>
            <person name="Yanf M."/>
            <person name="Daum C."/>
            <person name="Ng V."/>
            <person name="Clum A."/>
            <person name="Steindorff A."/>
            <person name="Ohm R."/>
            <person name="Martin F."/>
            <person name="Silar P."/>
            <person name="Natvig D."/>
            <person name="Lalanne C."/>
            <person name="Gautier V."/>
            <person name="Ament-Velasquez S.L."/>
            <person name="Kruys A."/>
            <person name="Hutchinson M.I."/>
            <person name="Powell A.J."/>
            <person name="Barry K."/>
            <person name="Miller A.N."/>
            <person name="Grigoriev I.V."/>
            <person name="Debuchy R."/>
            <person name="Gladieux P."/>
            <person name="Thoren M.H."/>
            <person name="Johannesson H."/>
        </authorList>
    </citation>
    <scope>NUCLEOTIDE SEQUENCE</scope>
    <source>
        <strain evidence="3">CBS 307.81</strain>
    </source>
</reference>
<gene>
    <name evidence="3" type="ORF">QBC41DRAFT_394130</name>
</gene>
<feature type="transmembrane region" description="Helical" evidence="2">
    <location>
        <begin position="13"/>
        <end position="37"/>
    </location>
</feature>
<protein>
    <submittedName>
        <fullName evidence="3">Uncharacterized protein</fullName>
    </submittedName>
</protein>
<evidence type="ECO:0000313" key="3">
    <source>
        <dbReference type="EMBL" id="KAK0673405.1"/>
    </source>
</evidence>
<accession>A0AA40DE74</accession>
<proteinExistence type="predicted"/>
<evidence type="ECO:0000256" key="2">
    <source>
        <dbReference type="SAM" id="Phobius"/>
    </source>
</evidence>
<dbReference type="EMBL" id="JAULSY010000006">
    <property type="protein sequence ID" value="KAK0673405.1"/>
    <property type="molecule type" value="Genomic_DNA"/>
</dbReference>
<organism evidence="3 4">
    <name type="scientific">Cercophora samala</name>
    <dbReference type="NCBI Taxonomy" id="330535"/>
    <lineage>
        <taxon>Eukaryota</taxon>
        <taxon>Fungi</taxon>
        <taxon>Dikarya</taxon>
        <taxon>Ascomycota</taxon>
        <taxon>Pezizomycotina</taxon>
        <taxon>Sordariomycetes</taxon>
        <taxon>Sordariomycetidae</taxon>
        <taxon>Sordariales</taxon>
        <taxon>Lasiosphaeriaceae</taxon>
        <taxon>Cercophora</taxon>
    </lineage>
</organism>
<keyword evidence="2" id="KW-0472">Membrane</keyword>
<name>A0AA40DE74_9PEZI</name>
<comment type="caution">
    <text evidence="3">The sequence shown here is derived from an EMBL/GenBank/DDBJ whole genome shotgun (WGS) entry which is preliminary data.</text>
</comment>
<evidence type="ECO:0000256" key="1">
    <source>
        <dbReference type="SAM" id="MobiDB-lite"/>
    </source>
</evidence>